<evidence type="ECO:0000256" key="1">
    <source>
        <dbReference type="ARBA" id="ARBA00022670"/>
    </source>
</evidence>
<reference evidence="11" key="1">
    <citation type="journal article" date="2019" name="Int. J. Syst. Evol. Microbiol.">
        <title>The Global Catalogue of Microorganisms (GCM) 10K type strain sequencing project: providing services to taxonomists for standard genome sequencing and annotation.</title>
        <authorList>
            <consortium name="The Broad Institute Genomics Platform"/>
            <consortium name="The Broad Institute Genome Sequencing Center for Infectious Disease"/>
            <person name="Wu L."/>
            <person name="Ma J."/>
        </authorList>
    </citation>
    <scope>NUCLEOTIDE SEQUENCE [LARGE SCALE GENOMIC DNA]</scope>
    <source>
        <strain evidence="11">JCM 18050</strain>
    </source>
</reference>
<evidence type="ECO:0000256" key="4">
    <source>
        <dbReference type="ARBA" id="ARBA00022764"/>
    </source>
</evidence>
<comment type="cofactor">
    <cofactor evidence="8">
        <name>Zn(2+)</name>
        <dbReference type="ChEBI" id="CHEBI:29105"/>
    </cofactor>
    <text evidence="8">Binds 1 zinc ion per subunit.</text>
</comment>
<name>A0ABP9N4N4_9GAMM</name>
<dbReference type="GO" id="GO:0006508">
    <property type="term" value="P:proteolysis"/>
    <property type="evidence" value="ECO:0007669"/>
    <property type="project" value="UniProtKB-KW"/>
</dbReference>
<dbReference type="EC" id="3.4.-.-" evidence="8"/>
<evidence type="ECO:0000313" key="10">
    <source>
        <dbReference type="EMBL" id="GAA5109150.1"/>
    </source>
</evidence>
<dbReference type="InterPro" id="IPR001915">
    <property type="entry name" value="Peptidase_M48"/>
</dbReference>
<feature type="active site" description="Proton donor" evidence="8">
    <location>
        <position position="201"/>
    </location>
</feature>
<evidence type="ECO:0000256" key="6">
    <source>
        <dbReference type="ARBA" id="ARBA00022833"/>
    </source>
</evidence>
<keyword evidence="5 8" id="KW-0378">Hydrolase</keyword>
<dbReference type="Pfam" id="PF01435">
    <property type="entry name" value="Peptidase_M48"/>
    <property type="match status" value="1"/>
</dbReference>
<keyword evidence="4 8" id="KW-0574">Periplasm</keyword>
<feature type="binding site" evidence="8">
    <location>
        <position position="132"/>
    </location>
    <ligand>
        <name>Zn(2+)</name>
        <dbReference type="ChEBI" id="CHEBI:29105"/>
        <note>catalytic</note>
    </ligand>
</feature>
<dbReference type="PANTHER" id="PTHR22726:SF1">
    <property type="entry name" value="METALLOENDOPEPTIDASE OMA1, MITOCHONDRIAL"/>
    <property type="match status" value="1"/>
</dbReference>
<keyword evidence="1 8" id="KW-0645">Protease</keyword>
<sequence length="483" mass="53575" precursor="true">MKKFTTYLLSILILIHPTLIPANANNINLPDIGTAAVTTLSIGQEIEMGDYYTRMLRGSAPIINDPMLNDYINSLGNKLVGNADSVQTPFHFYIMQSNVLNAFAYFGGNVVIHSRLIINTDTESELASVMAHEIGHVTQRHLARAMESRNKNSPYFWGATLGSLLLALANPEAGIAAISGTLAGSAQSQISFTQSNEQEADRVGLRTLAKAGFDPHASADFLQKLSDEMRFMSKPPEILLTHPLPDSRLADVRNRAGQYQKKQIPSSLSYYLAKARLVILLGNNKNTVQLLLQDYQKINNAQTKVAIVYAAALVDYRGQDYAAAKAKLQPILDNDPNNVWFVDLMTDIDLGLNKKTEAINRLLVAIKANPNSLALQLNLANCYIENKDYQKATGLLHRYTHQYSDDSNGWDLLIQAYQGLRQRAQEMTARAELLALQGQFPQAITLLQNAKTQAKGNALMLARIDARIAELEQLQTRYAAFRR</sequence>
<dbReference type="SUPFAM" id="SSF48452">
    <property type="entry name" value="TPR-like"/>
    <property type="match status" value="1"/>
</dbReference>
<evidence type="ECO:0000256" key="2">
    <source>
        <dbReference type="ARBA" id="ARBA00022723"/>
    </source>
</evidence>
<evidence type="ECO:0000256" key="8">
    <source>
        <dbReference type="HAMAP-Rule" id="MF_00997"/>
    </source>
</evidence>
<dbReference type="HAMAP" id="MF_00997">
    <property type="entry name" value="Protease_BepA"/>
    <property type="match status" value="1"/>
</dbReference>
<proteinExistence type="inferred from homology"/>
<dbReference type="InterPro" id="IPR011990">
    <property type="entry name" value="TPR-like_helical_dom_sf"/>
</dbReference>
<dbReference type="InterPro" id="IPR051156">
    <property type="entry name" value="Mito/Outer_Membr_Metalloprot"/>
</dbReference>
<protein>
    <recommendedName>
        <fullName evidence="8">Putative beta-barrel assembly-enhancing protease</fullName>
        <ecNumber evidence="8">3.4.-.-</ecNumber>
    </recommendedName>
</protein>
<accession>A0ABP9N4N4</accession>
<comment type="caution">
    <text evidence="10">The sequence shown here is derived from an EMBL/GenBank/DDBJ whole genome shotgun (WGS) entry which is preliminary data.</text>
</comment>
<keyword evidence="2 8" id="KW-0479">Metal-binding</keyword>
<feature type="domain" description="Peptidase M48" evidence="9">
    <location>
        <begin position="69"/>
        <end position="255"/>
    </location>
</feature>
<dbReference type="Gene3D" id="1.25.40.10">
    <property type="entry name" value="Tetratricopeptide repeat domain"/>
    <property type="match status" value="1"/>
</dbReference>
<evidence type="ECO:0000256" key="5">
    <source>
        <dbReference type="ARBA" id="ARBA00022801"/>
    </source>
</evidence>
<dbReference type="GO" id="GO:0008233">
    <property type="term" value="F:peptidase activity"/>
    <property type="evidence" value="ECO:0007669"/>
    <property type="project" value="UniProtKB-KW"/>
</dbReference>
<feature type="chain" id="PRO_5044922620" description="Putative beta-barrel assembly-enhancing protease" evidence="8">
    <location>
        <begin position="25"/>
        <end position="483"/>
    </location>
</feature>
<gene>
    <name evidence="10" type="primary">bepA</name>
    <name evidence="10" type="ORF">GCM10023211_12160</name>
</gene>
<keyword evidence="7 8" id="KW-0482">Metalloprotease</keyword>
<comment type="function">
    <text evidence="8">Functions as both a chaperone and a metalloprotease. Maintains the integrity of the outer membrane by promoting either the assembly or the elimination of outer membrane proteins, depending on their folding state.</text>
</comment>
<dbReference type="Pfam" id="PF14559">
    <property type="entry name" value="TPR_19"/>
    <property type="match status" value="1"/>
</dbReference>
<dbReference type="Proteomes" id="UP001500171">
    <property type="component" value="Unassembled WGS sequence"/>
</dbReference>
<evidence type="ECO:0000259" key="9">
    <source>
        <dbReference type="Pfam" id="PF01435"/>
    </source>
</evidence>
<dbReference type="EMBL" id="BAABHY010000001">
    <property type="protein sequence ID" value="GAA5109150.1"/>
    <property type="molecule type" value="Genomic_DNA"/>
</dbReference>
<feature type="signal peptide" evidence="8">
    <location>
        <begin position="1"/>
        <end position="24"/>
    </location>
</feature>
<comment type="similarity">
    <text evidence="8">Belongs to the peptidase M48 family. BepA subfamily.</text>
</comment>
<evidence type="ECO:0000256" key="7">
    <source>
        <dbReference type="ARBA" id="ARBA00023049"/>
    </source>
</evidence>
<dbReference type="PANTHER" id="PTHR22726">
    <property type="entry name" value="METALLOENDOPEPTIDASE OMA1"/>
    <property type="match status" value="1"/>
</dbReference>
<feature type="binding site" evidence="8">
    <location>
        <position position="136"/>
    </location>
    <ligand>
        <name>Zn(2+)</name>
        <dbReference type="ChEBI" id="CHEBI:29105"/>
        <note>catalytic</note>
    </ligand>
</feature>
<keyword evidence="11" id="KW-1185">Reference proteome</keyword>
<dbReference type="InterPro" id="IPR030873">
    <property type="entry name" value="Protease_BepA"/>
</dbReference>
<dbReference type="CDD" id="cd07333">
    <property type="entry name" value="M48C_bepA_like"/>
    <property type="match status" value="1"/>
</dbReference>
<feature type="active site" evidence="8">
    <location>
        <position position="133"/>
    </location>
</feature>
<keyword evidence="3 8" id="KW-0732">Signal</keyword>
<evidence type="ECO:0000313" key="11">
    <source>
        <dbReference type="Proteomes" id="UP001500171"/>
    </source>
</evidence>
<dbReference type="Gene3D" id="3.30.2010.10">
    <property type="entry name" value="Metalloproteases ('zincins'), catalytic domain"/>
    <property type="match status" value="1"/>
</dbReference>
<keyword evidence="6 8" id="KW-0862">Zinc</keyword>
<dbReference type="RefSeq" id="WP_345489890.1">
    <property type="nucleotide sequence ID" value="NZ_BAABHY010000001.1"/>
</dbReference>
<comment type="subcellular location">
    <subcellularLocation>
        <location evidence="8">Periplasm</location>
    </subcellularLocation>
</comment>
<evidence type="ECO:0000256" key="3">
    <source>
        <dbReference type="ARBA" id="ARBA00022729"/>
    </source>
</evidence>
<organism evidence="10 11">
    <name type="scientific">Orbus sasakiae</name>
    <dbReference type="NCBI Taxonomy" id="1078475"/>
    <lineage>
        <taxon>Bacteria</taxon>
        <taxon>Pseudomonadati</taxon>
        <taxon>Pseudomonadota</taxon>
        <taxon>Gammaproteobacteria</taxon>
        <taxon>Orbales</taxon>
        <taxon>Orbaceae</taxon>
        <taxon>Orbus</taxon>
    </lineage>
</organism>
<feature type="binding site" evidence="8">
    <location>
        <position position="197"/>
    </location>
    <ligand>
        <name>Zn(2+)</name>
        <dbReference type="ChEBI" id="CHEBI:29105"/>
        <note>catalytic</note>
    </ligand>
</feature>